<proteinExistence type="predicted"/>
<sequence length="132" mass="14440">MHPCSILEDLIAPDPDLGGHDTLGDFAMDVQRMIEEVDRYRRSTTSTNPRKCIRKPCERVKNSVPNIAKQDARVVGDRGELVSHTGVGLSPLRSPTTPTQVVGKDNLSRCGYSAPLQDVSHVLLPATQQPVL</sequence>
<dbReference type="EMBL" id="JANAWD010000572">
    <property type="protein sequence ID" value="KAJ3477693.1"/>
    <property type="molecule type" value="Genomic_DNA"/>
</dbReference>
<protein>
    <submittedName>
        <fullName evidence="1">Uncharacterized protein</fullName>
    </submittedName>
</protein>
<keyword evidence="2" id="KW-1185">Reference proteome</keyword>
<reference evidence="1" key="1">
    <citation type="submission" date="2022-07" db="EMBL/GenBank/DDBJ databases">
        <title>Genome Sequence of Physisporinus lineatus.</title>
        <authorList>
            <person name="Buettner E."/>
        </authorList>
    </citation>
    <scope>NUCLEOTIDE SEQUENCE</scope>
    <source>
        <strain evidence="1">VT162</strain>
    </source>
</reference>
<comment type="caution">
    <text evidence="1">The sequence shown here is derived from an EMBL/GenBank/DDBJ whole genome shotgun (WGS) entry which is preliminary data.</text>
</comment>
<evidence type="ECO:0000313" key="1">
    <source>
        <dbReference type="EMBL" id="KAJ3477693.1"/>
    </source>
</evidence>
<name>A0AAD5YC48_9APHY</name>
<dbReference type="AlphaFoldDB" id="A0AAD5YC48"/>
<evidence type="ECO:0000313" key="2">
    <source>
        <dbReference type="Proteomes" id="UP001212997"/>
    </source>
</evidence>
<accession>A0AAD5YC48</accession>
<gene>
    <name evidence="1" type="ORF">NLI96_g10288</name>
</gene>
<dbReference type="Proteomes" id="UP001212997">
    <property type="component" value="Unassembled WGS sequence"/>
</dbReference>
<organism evidence="1 2">
    <name type="scientific">Meripilus lineatus</name>
    <dbReference type="NCBI Taxonomy" id="2056292"/>
    <lineage>
        <taxon>Eukaryota</taxon>
        <taxon>Fungi</taxon>
        <taxon>Dikarya</taxon>
        <taxon>Basidiomycota</taxon>
        <taxon>Agaricomycotina</taxon>
        <taxon>Agaricomycetes</taxon>
        <taxon>Polyporales</taxon>
        <taxon>Meripilaceae</taxon>
        <taxon>Meripilus</taxon>
    </lineage>
</organism>